<proteinExistence type="predicted"/>
<reference evidence="3" key="2">
    <citation type="journal article" date="2023" name="Nat. Commun.">
        <title>Cultivation of marine bacteria of the SAR202 clade.</title>
        <authorList>
            <person name="Lim Y."/>
            <person name="Seo J.H."/>
            <person name="Giovannoni S.J."/>
            <person name="Kang I."/>
            <person name="Cho J.C."/>
        </authorList>
    </citation>
    <scope>NUCLEOTIDE SEQUENCE</scope>
    <source>
        <strain evidence="3">JH1073</strain>
    </source>
</reference>
<evidence type="ECO:0000313" key="2">
    <source>
        <dbReference type="EMBL" id="MDG0865554.1"/>
    </source>
</evidence>
<name>A0AAJ6CVA2_9CHLR</name>
<dbReference type="Proteomes" id="UP001321249">
    <property type="component" value="Unassembled WGS sequence"/>
</dbReference>
<accession>A0AAJ6CVA2</accession>
<dbReference type="RefSeq" id="WP_342823658.1">
    <property type="nucleotide sequence ID" value="NZ_CP046146.1"/>
</dbReference>
<feature type="domain" description="DUF4097" evidence="1">
    <location>
        <begin position="20"/>
        <end position="257"/>
    </location>
</feature>
<organism evidence="3 4">
    <name type="scientific">Candidatus Lucifugimonas marina</name>
    <dbReference type="NCBI Taxonomy" id="3038979"/>
    <lineage>
        <taxon>Bacteria</taxon>
        <taxon>Bacillati</taxon>
        <taxon>Chloroflexota</taxon>
        <taxon>Dehalococcoidia</taxon>
        <taxon>SAR202 cluster</taxon>
        <taxon>Candidatus Lucifugimonadales</taxon>
        <taxon>Candidatus Lucifugimonadaceae</taxon>
        <taxon>Candidatus Lucifugimonas</taxon>
    </lineage>
</organism>
<reference evidence="4 5" key="1">
    <citation type="submission" date="2019-11" db="EMBL/GenBank/DDBJ databases">
        <authorList>
            <person name="Cho J.-C."/>
        </authorList>
    </citation>
    <scope>NUCLEOTIDE SEQUENCE [LARGE SCALE GENOMIC DNA]</scope>
    <source>
        <strain evidence="3 4">JH1073</strain>
        <strain evidence="2 5">JH702</strain>
    </source>
</reference>
<dbReference type="AlphaFoldDB" id="A0AAJ6CVA2"/>
<sequence>MHEFSRSTPVLVNLSLPTGSVDIIAEDSDSISVEVSPVGSSRQDREASENTIVELHGDELRIESPKGTGYMRETVQLQMRVHVPTESSLKIGVASAPVKCIGRFRAVSITSASGDVEVEEASGDVRLRSASGALRIESVSAKFNARTASGNVTANTVVGPSTLRSSSGDMEIASIETDLKSKNASGALKIGSAHTGTIIAQSASGEISVGVKTATALAVNLESVSGRVSNALETANDGSVPSELTIQARSKSGDIEIVSASD</sequence>
<evidence type="ECO:0000259" key="1">
    <source>
        <dbReference type="Pfam" id="PF13349"/>
    </source>
</evidence>
<evidence type="ECO:0000313" key="3">
    <source>
        <dbReference type="EMBL" id="WFG39695.1"/>
    </source>
</evidence>
<gene>
    <name evidence="2" type="ORF">GKO46_00505</name>
    <name evidence="3" type="ORF">GKO48_08715</name>
</gene>
<dbReference type="EMBL" id="WMBE01000001">
    <property type="protein sequence ID" value="MDG0865554.1"/>
    <property type="molecule type" value="Genomic_DNA"/>
</dbReference>
<dbReference type="EMBL" id="CP046147">
    <property type="protein sequence ID" value="WFG39695.1"/>
    <property type="molecule type" value="Genomic_DNA"/>
</dbReference>
<reference evidence="4" key="3">
    <citation type="submission" date="2023-06" db="EMBL/GenBank/DDBJ databases">
        <title>Pangenomics reveal diversification of enzyme families and niche specialization in globally abundant SAR202 bacteria.</title>
        <authorList>
            <person name="Saw J.H.W."/>
        </authorList>
    </citation>
    <scope>NUCLEOTIDE SEQUENCE [LARGE SCALE GENOMIC DNA]</scope>
    <source>
        <strain evidence="4">JH1073</strain>
    </source>
</reference>
<keyword evidence="4" id="KW-1185">Reference proteome</keyword>
<dbReference type="Pfam" id="PF13349">
    <property type="entry name" value="DUF4097"/>
    <property type="match status" value="1"/>
</dbReference>
<protein>
    <submittedName>
        <fullName evidence="3">DUF4097 family beta strand repeat protein</fullName>
    </submittedName>
</protein>
<evidence type="ECO:0000313" key="4">
    <source>
        <dbReference type="Proteomes" id="UP001219901"/>
    </source>
</evidence>
<dbReference type="InterPro" id="IPR025164">
    <property type="entry name" value="Toastrack_DUF4097"/>
</dbReference>
<evidence type="ECO:0000313" key="5">
    <source>
        <dbReference type="Proteomes" id="UP001321249"/>
    </source>
</evidence>
<dbReference type="Proteomes" id="UP001219901">
    <property type="component" value="Chromosome"/>
</dbReference>